<keyword evidence="6" id="KW-1185">Reference proteome</keyword>
<dbReference type="SUPFAM" id="SSF56112">
    <property type="entry name" value="Protein kinase-like (PK-like)"/>
    <property type="match status" value="1"/>
</dbReference>
<feature type="compositionally biased region" description="Polar residues" evidence="3">
    <location>
        <begin position="407"/>
        <end position="419"/>
    </location>
</feature>
<feature type="compositionally biased region" description="Acidic residues" evidence="3">
    <location>
        <begin position="450"/>
        <end position="465"/>
    </location>
</feature>
<dbReference type="Pfam" id="PF00069">
    <property type="entry name" value="Pkinase"/>
    <property type="match status" value="1"/>
</dbReference>
<evidence type="ECO:0000313" key="5">
    <source>
        <dbReference type="EMBL" id="CAB9502574.1"/>
    </source>
</evidence>
<feature type="compositionally biased region" description="Basic and acidic residues" evidence="3">
    <location>
        <begin position="132"/>
        <end position="143"/>
    </location>
</feature>
<dbReference type="EMBL" id="CAICTM010000139">
    <property type="protein sequence ID" value="CAB9502574.1"/>
    <property type="molecule type" value="Genomic_DNA"/>
</dbReference>
<feature type="compositionally biased region" description="Acidic residues" evidence="3">
    <location>
        <begin position="144"/>
        <end position="154"/>
    </location>
</feature>
<evidence type="ECO:0000259" key="4">
    <source>
        <dbReference type="PROSITE" id="PS50011"/>
    </source>
</evidence>
<keyword evidence="2" id="KW-0175">Coiled coil</keyword>
<dbReference type="Gene3D" id="3.80.10.10">
    <property type="entry name" value="Ribonuclease Inhibitor"/>
    <property type="match status" value="6"/>
</dbReference>
<feature type="compositionally biased region" description="Basic and acidic residues" evidence="3">
    <location>
        <begin position="165"/>
        <end position="178"/>
    </location>
</feature>
<dbReference type="SUPFAM" id="SSF52058">
    <property type="entry name" value="L domain-like"/>
    <property type="match status" value="3"/>
</dbReference>
<evidence type="ECO:0000256" key="2">
    <source>
        <dbReference type="SAM" id="Coils"/>
    </source>
</evidence>
<dbReference type="OrthoDB" id="10264456at2759"/>
<dbReference type="GO" id="GO:0004672">
    <property type="term" value="F:protein kinase activity"/>
    <property type="evidence" value="ECO:0007669"/>
    <property type="project" value="InterPro"/>
</dbReference>
<feature type="region of interest" description="Disordered" evidence="3">
    <location>
        <begin position="1"/>
        <end position="503"/>
    </location>
</feature>
<dbReference type="InterPro" id="IPR002110">
    <property type="entry name" value="Ankyrin_rpt"/>
</dbReference>
<dbReference type="PANTHER" id="PTHR45661:SF3">
    <property type="entry name" value="IG-LIKE DOMAIN-CONTAINING PROTEIN"/>
    <property type="match status" value="1"/>
</dbReference>
<feature type="repeat" description="ANK" evidence="1">
    <location>
        <begin position="1354"/>
        <end position="1380"/>
    </location>
</feature>
<comment type="caution">
    <text evidence="5">The sequence shown here is derived from an EMBL/GenBank/DDBJ whole genome shotgun (WGS) entry which is preliminary data.</text>
</comment>
<dbReference type="Pfam" id="PF13306">
    <property type="entry name" value="LRR_5"/>
    <property type="match status" value="6"/>
</dbReference>
<feature type="compositionally biased region" description="Polar residues" evidence="3">
    <location>
        <begin position="494"/>
        <end position="503"/>
    </location>
</feature>
<dbReference type="InterPro" id="IPR026906">
    <property type="entry name" value="LRR_5"/>
</dbReference>
<reference evidence="5" key="1">
    <citation type="submission" date="2020-06" db="EMBL/GenBank/DDBJ databases">
        <authorList>
            <consortium name="Plant Systems Biology data submission"/>
        </authorList>
    </citation>
    <scope>NUCLEOTIDE SEQUENCE</scope>
    <source>
        <strain evidence="5">D6</strain>
    </source>
</reference>
<dbReference type="PROSITE" id="PS50088">
    <property type="entry name" value="ANK_REPEAT"/>
    <property type="match status" value="1"/>
</dbReference>
<dbReference type="InterPro" id="IPR000719">
    <property type="entry name" value="Prot_kinase_dom"/>
</dbReference>
<sequence>MQAPFEKSIDEEKDATVDGETLNDDEGDEMEAADSQHEDQEQQSENHGEISGGEQVESDEKEAAVDGEHLLNDDKSNITGAAKSQHEDQEQQSENHGEISDREQVESDKKDATVGGEKGLKDYEMAETGADDSQHKDQEKQSESEEEQQSENGEEMSNREQIQSGKKEATVDGEKWLQDDESGETQAADSQEEEQEQQSENEEEQQSVNGEEMSEREQVQSDETEATVNGEKGLKDDEIDETVADDFQHEDQEQQSEIDNKMSDREQVQSDKKEGTVDGEKGLKDNEGGETGAADSQDEEQEQRSENEKEQQSENGEEMSNREQVQSDETEATVNGEKGLKDNESNEMEAADSQDEEQEQQSENDEEQKSENGEEMFDREQVQSDKKEATPDGKKGLKDNESDETGAANSPQEDQGQQSEIDKEMLEGEHVQSGEMEATFDGEKGLKDNESDEMEAAESQEEEQVQSEIDKEMSNREQVQSDQNGGDHNEDSQEVGNNSEQSCSKKAPVIYRGHPPPWAEDDQVQIEHLIVADDVTKIPDNAFKDLHETLTRVDFPKEALQSIGEESFMSCQKLVSIHLPNSLSSLGNGCFMGCGLLQFLELSVNLVSIPDGCFDGCSNLKTVDLPPKLKRIEKEAFARCATLESIKLPNTVVSLGDSCFTECYTLETVELPANLTRIPDECFRECLNLRCMVTPSEVEEQSAIHTLGGSVFPSKLESIGEAAFEGCSKIQFVKLPNSLTSVGDRCFSACNSLETVELSVNLVVIPMWCFCGCSSLKSIVIPTHDVSSPSALQSIEEEAFYGCTELLSIKMPNSVTTLGTSCFYSCESLEVVELSDNVTTIPRECFQHCISLKCIVAASEAQEQSTINSLGGAVFPSSLRTIESGAFCRCEKLPTVKLPDSVNSLGDCCFSGCSVLETVALSENLTTIPHRCFSGCSSLKSITVPSLAQELGTHSSHGSISSFGTSVSSASMSSFGVIVLPSALQRIEGWAFHGCRMLPSIILPNSISFIGECCFLGCGNLRKVGLPFNLNTIPRSCFAECERLKFIRVPFKAQEIGSSAFEGCTALQAVALPSQLQVIHESCFGKCTSLKSITLSLSINTIGRRCFHHCESLKRVRLPLLVTHLEDSTFSGCKNLEEIDFGEFLEVIGSSCFDGCRSLRTLSLPSSVSSSVSLGFRAFSGCSSLRSIVLPASVKDVSPYCFQGCTNLSFVDISASLSSLPANVFDGCESLEIAVLPKDLQSLHNEVFLHCKSLQILKLPKSISVEEDTFKGCPLELERYQNMFEDCPAHEICYFQSTAEVKDLERLDKEEFNKLDTAGRNPLHILAAASKINVKLLNFLCLDHSVLLQLKDKRGRTPLHYASVAQCTDELVLDTLVQEGLALVGDSKGVTPLEIAIFNSHLSNNITSSWFRMLPLSVSEVVGEDAVNTVRLLKAEYIQCFIKSNREGIIPRPEQHGWVRFLKKALEEGSGDSKLISEYLLDMKLCRKERVLALAYAKDRDGLVAISTAPLVIRDAFYKRLFFLGRYDLDKGPPIHKSPTSLVLSARDGKMDEFFANKFKPLSSMDRDAFRAALLDMDLVKGNYLQSIRANQQVGRRSNDAVFDGLCVENEDVIDELFAKVNSGKRNSISEDEFVEFCLNEFGNKVAIKFMKDKTQFQKETDGRDDLDTKYVVGVICKHDGIEINNTDLNDTLEPYILGVPTEERMKYSNVVVMPFGDRNLDSIYRCERPDLNAARVIMKQVGDALNYLHGRGIIHGDLKMASVIRSSGRYKLIDLDASVRLMAQPTEYIGAKFSSGILPPEMIHCNESFTQAIHYAQYFGYEQPQGLPSKLKIKVPEGGLRSYNVKTFRLQSIMEEVEDPFNGEIKQEKKTIAVTHGLPYKDSLVEAGLAVDVWSFGVMLYAFCTGDSGKSLFDVDRNDDLSSGDEMKELYDWSEATKQAKLDHVVDSAAKKLLNRILSKNPADRPTSMGEILSDDFFCTERKLDIHEVADEASKSIEETVHEESIKTREHVTQKHEEAREHLAEKIREVQTSIYGLSSQLQKNQSATTKMLTTLLLEACVPKYLYLLPKDTSTMMANPKNWIGTQVMLHFVCPISLEVPLDGDGKPIGYEIQMRHGWVKTYGPALLKTLGLLQIGFALGRCRGLPLPCNGGADQFTGQLLSDNGVEFLKAFEGHVRGAFSDPEEIEPDDENAEDWKELATSAVSEFIGDAAEVDPELPETQQSIIKLSYKKIKMLAQSTSEWNDPNFENCGLVKAVHGPSGISEYVHPDVKALFEQKGTGCYDMSPEEIEAGKLRANSEVREALAKEQKKYAALAEKAAVYRKLKVQVLQDEQDRLLERKSHVAKQLNNTPGSQPALDEELQTLQEEIEKKAEDIKREEHQVGAAKTFAKVQQVYCCAVEKQRKYLPFLWKQQYYAWYDDGSVRYSDKESFAEEDSKLHPEVERVTPADTTGYGFVLKFRGKNPDILLRAKSEEDFNAWVDKGDAAIQAARKNSRSSASSELP</sequence>
<feature type="compositionally biased region" description="Basic and acidic residues" evidence="3">
    <location>
        <begin position="61"/>
        <end position="76"/>
    </location>
</feature>
<dbReference type="Gene3D" id="1.10.510.10">
    <property type="entry name" value="Transferase(Phosphotransferase) domain 1"/>
    <property type="match status" value="1"/>
</dbReference>
<dbReference type="PANTHER" id="PTHR45661">
    <property type="entry name" value="SURFACE ANTIGEN"/>
    <property type="match status" value="1"/>
</dbReference>
<accession>A0A9N8DKU7</accession>
<feature type="compositionally biased region" description="Acidic residues" evidence="3">
    <location>
        <begin position="190"/>
        <end position="205"/>
    </location>
</feature>
<dbReference type="SUPFAM" id="SSF48403">
    <property type="entry name" value="Ankyrin repeat"/>
    <property type="match status" value="1"/>
</dbReference>
<feature type="domain" description="Protein kinase" evidence="4">
    <location>
        <begin position="1615"/>
        <end position="1979"/>
    </location>
</feature>
<feature type="compositionally biased region" description="Acidic residues" evidence="3">
    <location>
        <begin position="345"/>
        <end position="366"/>
    </location>
</feature>
<feature type="compositionally biased region" description="Basic and acidic residues" evidence="3">
    <location>
        <begin position="7"/>
        <end position="16"/>
    </location>
</feature>
<feature type="coiled-coil region" evidence="2">
    <location>
        <begin position="2356"/>
        <end position="2383"/>
    </location>
</feature>
<dbReference type="Proteomes" id="UP001153069">
    <property type="component" value="Unassembled WGS sequence"/>
</dbReference>
<organism evidence="5 6">
    <name type="scientific">Seminavis robusta</name>
    <dbReference type="NCBI Taxonomy" id="568900"/>
    <lineage>
        <taxon>Eukaryota</taxon>
        <taxon>Sar</taxon>
        <taxon>Stramenopiles</taxon>
        <taxon>Ochrophyta</taxon>
        <taxon>Bacillariophyta</taxon>
        <taxon>Bacillariophyceae</taxon>
        <taxon>Bacillariophycidae</taxon>
        <taxon>Naviculales</taxon>
        <taxon>Naviculaceae</taxon>
        <taxon>Seminavis</taxon>
    </lineage>
</organism>
<dbReference type="InterPro" id="IPR053139">
    <property type="entry name" value="Surface_bspA-like"/>
</dbReference>
<dbReference type="InterPro" id="IPR036770">
    <property type="entry name" value="Ankyrin_rpt-contain_sf"/>
</dbReference>
<dbReference type="PROSITE" id="PS50011">
    <property type="entry name" value="PROTEIN_KINASE_DOM"/>
    <property type="match status" value="1"/>
</dbReference>
<dbReference type="SMART" id="SM00220">
    <property type="entry name" value="S_TKc"/>
    <property type="match status" value="1"/>
</dbReference>
<protein>
    <recommendedName>
        <fullName evidence="4">Protein kinase domain-containing protein</fullName>
    </recommendedName>
</protein>
<feature type="compositionally biased region" description="Acidic residues" evidence="3">
    <location>
        <begin position="21"/>
        <end position="32"/>
    </location>
</feature>
<feature type="compositionally biased region" description="Basic and acidic residues" evidence="3">
    <location>
        <begin position="302"/>
        <end position="312"/>
    </location>
</feature>
<dbReference type="GO" id="GO:0005524">
    <property type="term" value="F:ATP binding"/>
    <property type="evidence" value="ECO:0007669"/>
    <property type="project" value="InterPro"/>
</dbReference>
<feature type="compositionally biased region" description="Basic and acidic residues" evidence="3">
    <location>
        <begin position="34"/>
        <end position="48"/>
    </location>
</feature>
<feature type="compositionally biased region" description="Basic and acidic residues" evidence="3">
    <location>
        <begin position="420"/>
        <end position="432"/>
    </location>
</feature>
<feature type="compositionally biased region" description="Basic and acidic residues" evidence="3">
    <location>
        <begin position="84"/>
        <end position="124"/>
    </location>
</feature>
<evidence type="ECO:0000313" key="6">
    <source>
        <dbReference type="Proteomes" id="UP001153069"/>
    </source>
</evidence>
<feature type="compositionally biased region" description="Basic and acidic residues" evidence="3">
    <location>
        <begin position="367"/>
        <end position="400"/>
    </location>
</feature>
<name>A0A9N8DKU7_9STRA</name>
<evidence type="ECO:0000256" key="3">
    <source>
        <dbReference type="SAM" id="MobiDB-lite"/>
    </source>
</evidence>
<keyword evidence="1" id="KW-0040">ANK repeat</keyword>
<dbReference type="Gene3D" id="1.25.40.20">
    <property type="entry name" value="Ankyrin repeat-containing domain"/>
    <property type="match status" value="1"/>
</dbReference>
<feature type="compositionally biased region" description="Basic and acidic residues" evidence="3">
    <location>
        <begin position="246"/>
        <end position="287"/>
    </location>
</feature>
<dbReference type="InterPro" id="IPR032675">
    <property type="entry name" value="LRR_dom_sf"/>
</dbReference>
<proteinExistence type="predicted"/>
<gene>
    <name evidence="5" type="ORF">SEMRO_140_G065480.3</name>
</gene>
<evidence type="ECO:0000256" key="1">
    <source>
        <dbReference type="PROSITE-ProRule" id="PRU00023"/>
    </source>
</evidence>
<dbReference type="InterPro" id="IPR011009">
    <property type="entry name" value="Kinase-like_dom_sf"/>
</dbReference>
<dbReference type="PROSITE" id="PS50297">
    <property type="entry name" value="ANK_REP_REGION"/>
    <property type="match status" value="1"/>
</dbReference>